<gene>
    <name evidence="2" type="primary">Q05BK6</name>
</gene>
<proteinExistence type="evidence at transcript level"/>
<feature type="region of interest" description="Disordered" evidence="1">
    <location>
        <begin position="1"/>
        <end position="20"/>
    </location>
</feature>
<feature type="compositionally biased region" description="Polar residues" evidence="1">
    <location>
        <begin position="8"/>
        <end position="20"/>
    </location>
</feature>
<dbReference type="EMBL" id="HAAF01013338">
    <property type="protein sequence ID" value="CCP85160.1"/>
    <property type="molecule type" value="mRNA"/>
</dbReference>
<protein>
    <submittedName>
        <fullName evidence="2">TFG protein</fullName>
    </submittedName>
</protein>
<organism evidence="2">
    <name type="scientific">Neovison vison</name>
    <name type="common">American mink</name>
    <name type="synonym">Mustela vison</name>
    <dbReference type="NCBI Taxonomy" id="452646"/>
    <lineage>
        <taxon>Eukaryota</taxon>
        <taxon>Metazoa</taxon>
        <taxon>Chordata</taxon>
        <taxon>Craniata</taxon>
        <taxon>Vertebrata</taxon>
        <taxon>Euteleostomi</taxon>
        <taxon>Mammalia</taxon>
        <taxon>Eutheria</taxon>
        <taxon>Laurasiatheria</taxon>
        <taxon>Carnivora</taxon>
        <taxon>Caniformia</taxon>
        <taxon>Musteloidea</taxon>
        <taxon>Mustelidae</taxon>
        <taxon>Mustelinae</taxon>
        <taxon>Neogale</taxon>
    </lineage>
</organism>
<name>U6DQA6_NEOVI</name>
<sequence length="97" mass="10892">QAIVSRLDPNNLSSSGDMASNQLPRRRLLPLLASLSSCLLNQHSSTRRAVTLHRRTLPKLLSLPITLWPLPHNLEWLQANPGPINRDQVLLHLPEVL</sequence>
<accession>U6DQA6</accession>
<evidence type="ECO:0000256" key="1">
    <source>
        <dbReference type="SAM" id="MobiDB-lite"/>
    </source>
</evidence>
<reference evidence="2" key="1">
    <citation type="submission" date="2012-11" db="EMBL/GenBank/DDBJ databases">
        <title>An American mink transcriptome.</title>
        <authorList>
            <person name="Anistoroaei R."/>
            <person name="Christensen K."/>
        </authorList>
    </citation>
    <scope>NUCLEOTIDE SEQUENCE</scope>
    <source>
        <tissue evidence="2">Pool of brain</tissue>
    </source>
</reference>
<dbReference type="AlphaFoldDB" id="U6DQA6"/>
<evidence type="ECO:0000313" key="2">
    <source>
        <dbReference type="EMBL" id="CCP85160.1"/>
    </source>
</evidence>
<feature type="non-terminal residue" evidence="2">
    <location>
        <position position="1"/>
    </location>
</feature>